<comment type="similarity">
    <text evidence="1">Belongs to the SlyX family.</text>
</comment>
<keyword evidence="2" id="KW-0175">Coiled coil</keyword>
<dbReference type="HAMAP" id="MF_00715">
    <property type="entry name" value="SlyX"/>
    <property type="match status" value="1"/>
</dbReference>
<evidence type="ECO:0000313" key="3">
    <source>
        <dbReference type="EMBL" id="WND03448.1"/>
    </source>
</evidence>
<evidence type="ECO:0000256" key="2">
    <source>
        <dbReference type="SAM" id="Coils"/>
    </source>
</evidence>
<evidence type="ECO:0000313" key="4">
    <source>
        <dbReference type="Proteomes" id="UP001268683"/>
    </source>
</evidence>
<accession>A0AA52EGW8</accession>
<dbReference type="RefSeq" id="WP_310799301.1">
    <property type="nucleotide sequence ID" value="NZ_CP123872.1"/>
</dbReference>
<dbReference type="PANTHER" id="PTHR36508">
    <property type="entry name" value="PROTEIN SLYX"/>
    <property type="match status" value="1"/>
</dbReference>
<evidence type="ECO:0000256" key="1">
    <source>
        <dbReference type="HAMAP-Rule" id="MF_00715"/>
    </source>
</evidence>
<dbReference type="Pfam" id="PF04102">
    <property type="entry name" value="SlyX"/>
    <property type="match status" value="1"/>
</dbReference>
<keyword evidence="4" id="KW-1185">Reference proteome</keyword>
<proteinExistence type="inferred from homology"/>
<gene>
    <name evidence="1" type="primary">slyX</name>
    <name evidence="3" type="ORF">QGN29_03565</name>
</gene>
<dbReference type="EMBL" id="CP123872">
    <property type="protein sequence ID" value="WND03448.1"/>
    <property type="molecule type" value="Genomic_DNA"/>
</dbReference>
<dbReference type="KEGG" id="tmk:QGN29_03565"/>
<dbReference type="PANTHER" id="PTHR36508:SF1">
    <property type="entry name" value="PROTEIN SLYX"/>
    <property type="match status" value="1"/>
</dbReference>
<sequence length="73" mass="8599">MTEKATIEDRVIELETQMAFQQETIDHLNDMVTRQWDLIENQKKMIKQLDDQLYALEQQSSGGAIQHQVPPHY</sequence>
<dbReference type="Gene3D" id="1.20.5.300">
    <property type="match status" value="1"/>
</dbReference>
<name>A0AA52EGW8_9PROT</name>
<dbReference type="Proteomes" id="UP001268683">
    <property type="component" value="Chromosome"/>
</dbReference>
<feature type="coiled-coil region" evidence="2">
    <location>
        <begin position="4"/>
        <end position="59"/>
    </location>
</feature>
<protein>
    <recommendedName>
        <fullName evidence="1">Protein SlyX homolog</fullName>
    </recommendedName>
</protein>
<organism evidence="3 4">
    <name type="scientific">Temperatibacter marinus</name>
    <dbReference type="NCBI Taxonomy" id="1456591"/>
    <lineage>
        <taxon>Bacteria</taxon>
        <taxon>Pseudomonadati</taxon>
        <taxon>Pseudomonadota</taxon>
        <taxon>Alphaproteobacteria</taxon>
        <taxon>Kordiimonadales</taxon>
        <taxon>Temperatibacteraceae</taxon>
        <taxon>Temperatibacter</taxon>
    </lineage>
</organism>
<dbReference type="AlphaFoldDB" id="A0AA52EGW8"/>
<dbReference type="InterPro" id="IPR007236">
    <property type="entry name" value="SlyX"/>
</dbReference>
<reference evidence="3" key="1">
    <citation type="submission" date="2023-04" db="EMBL/GenBank/DDBJ databases">
        <title>Complete genome sequence of Temperatibacter marinus.</title>
        <authorList>
            <person name="Rong J.-C."/>
            <person name="Yi M.-L."/>
            <person name="Zhao Q."/>
        </authorList>
    </citation>
    <scope>NUCLEOTIDE SEQUENCE</scope>
    <source>
        <strain evidence="3">NBRC 110045</strain>
    </source>
</reference>